<proteinExistence type="predicted"/>
<protein>
    <recommendedName>
        <fullName evidence="4">Transmembrane protein</fullName>
    </recommendedName>
</protein>
<name>A0A5B9Y3R7_9MOLU</name>
<evidence type="ECO:0008006" key="4">
    <source>
        <dbReference type="Google" id="ProtNLM"/>
    </source>
</evidence>
<evidence type="ECO:0000256" key="1">
    <source>
        <dbReference type="SAM" id="Phobius"/>
    </source>
</evidence>
<feature type="transmembrane region" description="Helical" evidence="1">
    <location>
        <begin position="119"/>
        <end position="139"/>
    </location>
</feature>
<sequence length="251" mass="28529">MKRQKSIDIAFCSAILFFIASAFTLSYISCTMGIMGEENTQVSIEYKLFQDVTYLSDWYVVFAVVYSTVKIYLTATRNKPVYFKYFDLSLCAFALITMIIATIGVFMDIAPPFTSDVMWYRFSVIHYITPIGFLIYLSYYQLNYIYSVKEIILAGIPNALIVLTYVIWISFTFSDSVLRTTNVPFPYEAVAPQVVGVQIYVTLCISAVFGYGIVTSLSALVNNAILTKFRGPIYGQLYFKRDIFIDEALAD</sequence>
<gene>
    <name evidence="2" type="ORF">SCHIN_v1c01210</name>
</gene>
<evidence type="ECO:0000313" key="3">
    <source>
        <dbReference type="Proteomes" id="UP000323144"/>
    </source>
</evidence>
<evidence type="ECO:0000313" key="2">
    <source>
        <dbReference type="EMBL" id="QEH61319.1"/>
    </source>
</evidence>
<keyword evidence="1" id="KW-1133">Transmembrane helix</keyword>
<dbReference type="RefSeq" id="WP_166507714.1">
    <property type="nucleotide sequence ID" value="NZ_CP043026.1"/>
</dbReference>
<keyword evidence="1" id="KW-0472">Membrane</keyword>
<feature type="transmembrane region" description="Helical" evidence="1">
    <location>
        <begin position="199"/>
        <end position="221"/>
    </location>
</feature>
<accession>A0A5B9Y3R7</accession>
<keyword evidence="1" id="KW-0812">Transmembrane</keyword>
<dbReference type="AlphaFoldDB" id="A0A5B9Y3R7"/>
<feature type="transmembrane region" description="Helical" evidence="1">
    <location>
        <begin position="9"/>
        <end position="35"/>
    </location>
</feature>
<feature type="transmembrane region" description="Helical" evidence="1">
    <location>
        <begin position="85"/>
        <end position="107"/>
    </location>
</feature>
<reference evidence="2 3" key="1">
    <citation type="submission" date="2019-08" db="EMBL/GenBank/DDBJ databases">
        <title>Complete genome sequence of Spiroplasma chinense CCH (DSM 19755).</title>
        <authorList>
            <person name="Shen H.-Y."/>
            <person name="Lin Y.-C."/>
            <person name="Chou L."/>
            <person name="Kuo C.-H."/>
        </authorList>
    </citation>
    <scope>NUCLEOTIDE SEQUENCE [LARGE SCALE GENOMIC DNA]</scope>
    <source>
        <strain evidence="2 3">CCH</strain>
    </source>
</reference>
<dbReference type="KEGG" id="schi:SCHIN_v1c01210"/>
<feature type="transmembrane region" description="Helical" evidence="1">
    <location>
        <begin position="151"/>
        <end position="171"/>
    </location>
</feature>
<dbReference type="Proteomes" id="UP000323144">
    <property type="component" value="Chromosome"/>
</dbReference>
<dbReference type="EMBL" id="CP043026">
    <property type="protein sequence ID" value="QEH61319.1"/>
    <property type="molecule type" value="Genomic_DNA"/>
</dbReference>
<keyword evidence="3" id="KW-1185">Reference proteome</keyword>
<organism evidence="2 3">
    <name type="scientific">Spiroplasma chinense</name>
    <dbReference type="NCBI Taxonomy" id="216932"/>
    <lineage>
        <taxon>Bacteria</taxon>
        <taxon>Bacillati</taxon>
        <taxon>Mycoplasmatota</taxon>
        <taxon>Mollicutes</taxon>
        <taxon>Entomoplasmatales</taxon>
        <taxon>Spiroplasmataceae</taxon>
        <taxon>Spiroplasma</taxon>
    </lineage>
</organism>
<feature type="transmembrane region" description="Helical" evidence="1">
    <location>
        <begin position="55"/>
        <end position="73"/>
    </location>
</feature>